<dbReference type="KEGG" id="mav:MAV_2594"/>
<evidence type="ECO:0000259" key="9">
    <source>
        <dbReference type="Pfam" id="PF02771"/>
    </source>
</evidence>
<dbReference type="Gene3D" id="1.20.140.10">
    <property type="entry name" value="Butyryl-CoA Dehydrogenase, subunit A, domain 3"/>
    <property type="match status" value="1"/>
</dbReference>
<dbReference type="HOGENOM" id="CLU_018204_9_0_11"/>
<dbReference type="InterPro" id="IPR009100">
    <property type="entry name" value="AcylCoA_DH/oxidase_NM_dom_sf"/>
</dbReference>
<dbReference type="PANTHER" id="PTHR43292:SF4">
    <property type="entry name" value="ACYL-COA DEHYDROGENASE FADE34"/>
    <property type="match status" value="1"/>
</dbReference>
<name>A0A0H3A223_MYCA1</name>
<evidence type="ECO:0000259" key="7">
    <source>
        <dbReference type="Pfam" id="PF00441"/>
    </source>
</evidence>
<gene>
    <name evidence="10" type="ordered locus">MAV_2594</name>
</gene>
<sequence>MEYGMGPELEAFRAEVRAFIAEHAPPIPPRAGVRSAENEAELKALQDWTARLFEAGYVGADWPVEFGGRDDRSAEHAIVVGEELARAAVPGVPSGNALASHALIHYGTDDQRRRHLPEIRAGRQLWCQLFSEPGAGSDLASLRTRAVLDGDTYTVNGQKVWTTDGHWADYGYLLARTDSDAPKHKGISAFILDMSSPGITVRPLRELTGTSDFNEVFFDSVEVPAEAMIGEPGQGWAIANATLGHERTSVGAAVVKLRLAIEALVQLASHVTVDGRLAIDNDRIRDRIGEFSAEVEALSALTYANLTRWLRGTERMHDGAMAKLMFSELNLEMARFAVELGGEAGVLVEGDPDVLDGGRWQDEWLYARAYTIAGGSSEIMRNLIAERGLALPRDRR</sequence>
<evidence type="ECO:0000256" key="4">
    <source>
        <dbReference type="ARBA" id="ARBA00022827"/>
    </source>
</evidence>
<proteinExistence type="inferred from homology"/>
<evidence type="ECO:0000313" key="11">
    <source>
        <dbReference type="Proteomes" id="UP000001574"/>
    </source>
</evidence>
<dbReference type="GO" id="GO:0005886">
    <property type="term" value="C:plasma membrane"/>
    <property type="evidence" value="ECO:0007669"/>
    <property type="project" value="TreeGrafter"/>
</dbReference>
<feature type="domain" description="Acyl-CoA dehydrogenase/oxidase N-terminal" evidence="9">
    <location>
        <begin position="7"/>
        <end position="122"/>
    </location>
</feature>
<dbReference type="GO" id="GO:0050660">
    <property type="term" value="F:flavin adenine dinucleotide binding"/>
    <property type="evidence" value="ECO:0007669"/>
    <property type="project" value="InterPro"/>
</dbReference>
<evidence type="ECO:0000256" key="5">
    <source>
        <dbReference type="ARBA" id="ARBA00023002"/>
    </source>
</evidence>
<accession>A0A0H3A223</accession>
<dbReference type="GO" id="GO:0016627">
    <property type="term" value="F:oxidoreductase activity, acting on the CH-CH group of donors"/>
    <property type="evidence" value="ECO:0007669"/>
    <property type="project" value="InterPro"/>
</dbReference>
<evidence type="ECO:0000256" key="3">
    <source>
        <dbReference type="ARBA" id="ARBA00022630"/>
    </source>
</evidence>
<dbReference type="InterPro" id="IPR009075">
    <property type="entry name" value="AcylCo_DH/oxidase_C"/>
</dbReference>
<dbReference type="InterPro" id="IPR037069">
    <property type="entry name" value="AcylCoA_DH/ox_N_sf"/>
</dbReference>
<dbReference type="RefSeq" id="WP_009953797.1">
    <property type="nucleotide sequence ID" value="NC_008595.1"/>
</dbReference>
<evidence type="ECO:0000313" key="10">
    <source>
        <dbReference type="EMBL" id="ABK68592.1"/>
    </source>
</evidence>
<dbReference type="SUPFAM" id="SSF56645">
    <property type="entry name" value="Acyl-CoA dehydrogenase NM domain-like"/>
    <property type="match status" value="1"/>
</dbReference>
<keyword evidence="4 6" id="KW-0274">FAD</keyword>
<protein>
    <submittedName>
        <fullName evidence="10">Acyl-CoA dehydrogenase</fullName>
    </submittedName>
</protein>
<dbReference type="GeneID" id="77303046"/>
<organism evidence="10 11">
    <name type="scientific">Mycobacterium avium (strain 104)</name>
    <dbReference type="NCBI Taxonomy" id="243243"/>
    <lineage>
        <taxon>Bacteria</taxon>
        <taxon>Bacillati</taxon>
        <taxon>Actinomycetota</taxon>
        <taxon>Actinomycetes</taxon>
        <taxon>Mycobacteriales</taxon>
        <taxon>Mycobacteriaceae</taxon>
        <taxon>Mycobacterium</taxon>
        <taxon>Mycobacterium avium complex (MAC)</taxon>
    </lineage>
</organism>
<dbReference type="Pfam" id="PF02771">
    <property type="entry name" value="Acyl-CoA_dh_N"/>
    <property type="match status" value="1"/>
</dbReference>
<dbReference type="InterPro" id="IPR036250">
    <property type="entry name" value="AcylCo_DH-like_C"/>
</dbReference>
<dbReference type="Pfam" id="PF00441">
    <property type="entry name" value="Acyl-CoA_dh_1"/>
    <property type="match status" value="1"/>
</dbReference>
<dbReference type="Proteomes" id="UP000001574">
    <property type="component" value="Chromosome"/>
</dbReference>
<keyword evidence="5 6" id="KW-0560">Oxidoreductase</keyword>
<keyword evidence="3 6" id="KW-0285">Flavoprotein</keyword>
<dbReference type="SUPFAM" id="SSF47203">
    <property type="entry name" value="Acyl-CoA dehydrogenase C-terminal domain-like"/>
    <property type="match status" value="1"/>
</dbReference>
<dbReference type="InterPro" id="IPR052161">
    <property type="entry name" value="Mycobact_Acyl-CoA_DH"/>
</dbReference>
<dbReference type="EMBL" id="CP000479">
    <property type="protein sequence ID" value="ABK68592.1"/>
    <property type="molecule type" value="Genomic_DNA"/>
</dbReference>
<comment type="cofactor">
    <cofactor evidence="1 6">
        <name>FAD</name>
        <dbReference type="ChEBI" id="CHEBI:57692"/>
    </cofactor>
</comment>
<evidence type="ECO:0000259" key="8">
    <source>
        <dbReference type="Pfam" id="PF02770"/>
    </source>
</evidence>
<reference evidence="10 11" key="1">
    <citation type="submission" date="2006-10" db="EMBL/GenBank/DDBJ databases">
        <authorList>
            <person name="Fleischmann R.D."/>
            <person name="Dodson R.J."/>
            <person name="Haft D.H."/>
            <person name="Merkel J.S."/>
            <person name="Nelson W.C."/>
            <person name="Fraser C.M."/>
        </authorList>
    </citation>
    <scope>NUCLEOTIDE SEQUENCE [LARGE SCALE GENOMIC DNA]</scope>
    <source>
        <strain evidence="10 11">104</strain>
    </source>
</reference>
<dbReference type="InterPro" id="IPR046373">
    <property type="entry name" value="Acyl-CoA_Oxase/DH_mid-dom_sf"/>
</dbReference>
<dbReference type="InterPro" id="IPR013786">
    <property type="entry name" value="AcylCoA_DH/ox_N"/>
</dbReference>
<dbReference type="Gene3D" id="2.40.110.10">
    <property type="entry name" value="Butyryl-CoA Dehydrogenase, subunit A, domain 2"/>
    <property type="match status" value="1"/>
</dbReference>
<dbReference type="InterPro" id="IPR006091">
    <property type="entry name" value="Acyl-CoA_Oxase/DH_mid-dom"/>
</dbReference>
<evidence type="ECO:0000256" key="1">
    <source>
        <dbReference type="ARBA" id="ARBA00001974"/>
    </source>
</evidence>
<feature type="domain" description="Acyl-CoA dehydrogenase/oxidase C-terminal" evidence="7">
    <location>
        <begin position="233"/>
        <end position="388"/>
    </location>
</feature>
<evidence type="ECO:0000256" key="6">
    <source>
        <dbReference type="RuleBase" id="RU362125"/>
    </source>
</evidence>
<feature type="domain" description="Acyl-CoA oxidase/dehydrogenase middle" evidence="8">
    <location>
        <begin position="127"/>
        <end position="221"/>
    </location>
</feature>
<dbReference type="AlphaFoldDB" id="A0A0H3A223"/>
<dbReference type="Gene3D" id="1.10.540.10">
    <property type="entry name" value="Acyl-CoA dehydrogenase/oxidase, N-terminal domain"/>
    <property type="match status" value="1"/>
</dbReference>
<evidence type="ECO:0000256" key="2">
    <source>
        <dbReference type="ARBA" id="ARBA00009347"/>
    </source>
</evidence>
<comment type="similarity">
    <text evidence="2 6">Belongs to the acyl-CoA dehydrogenase family.</text>
</comment>
<dbReference type="PANTHER" id="PTHR43292">
    <property type="entry name" value="ACYL-COA DEHYDROGENASE"/>
    <property type="match status" value="1"/>
</dbReference>
<dbReference type="Pfam" id="PF02770">
    <property type="entry name" value="Acyl-CoA_dh_M"/>
    <property type="match status" value="1"/>
</dbReference>
<dbReference type="FunFam" id="2.40.110.10:FF:000011">
    <property type="entry name" value="Acyl-CoA dehydrogenase FadE34"/>
    <property type="match status" value="1"/>
</dbReference>